<accession>A0A0A9FH62</accession>
<reference evidence="1" key="2">
    <citation type="journal article" date="2015" name="Data Brief">
        <title>Shoot transcriptome of the giant reed, Arundo donax.</title>
        <authorList>
            <person name="Barrero R.A."/>
            <person name="Guerrero F.D."/>
            <person name="Moolhuijzen P."/>
            <person name="Goolsby J.A."/>
            <person name="Tidwell J."/>
            <person name="Bellgard S.E."/>
            <person name="Bellgard M.I."/>
        </authorList>
    </citation>
    <scope>NUCLEOTIDE SEQUENCE</scope>
    <source>
        <tissue evidence="1">Shoot tissue taken approximately 20 cm above the soil surface</tissue>
    </source>
</reference>
<dbReference type="AlphaFoldDB" id="A0A0A9FH62"/>
<evidence type="ECO:0000313" key="1">
    <source>
        <dbReference type="EMBL" id="JAE11652.1"/>
    </source>
</evidence>
<proteinExistence type="predicted"/>
<sequence length="34" mass="3779">MDQARERGIRLVCCKMIGVSTEVNEIESQLGICP</sequence>
<protein>
    <submittedName>
        <fullName evidence="1">Uncharacterized protein</fullName>
    </submittedName>
</protein>
<organism evidence="1">
    <name type="scientific">Arundo donax</name>
    <name type="common">Giant reed</name>
    <name type="synonym">Donax arundinaceus</name>
    <dbReference type="NCBI Taxonomy" id="35708"/>
    <lineage>
        <taxon>Eukaryota</taxon>
        <taxon>Viridiplantae</taxon>
        <taxon>Streptophyta</taxon>
        <taxon>Embryophyta</taxon>
        <taxon>Tracheophyta</taxon>
        <taxon>Spermatophyta</taxon>
        <taxon>Magnoliopsida</taxon>
        <taxon>Liliopsida</taxon>
        <taxon>Poales</taxon>
        <taxon>Poaceae</taxon>
        <taxon>PACMAD clade</taxon>
        <taxon>Arundinoideae</taxon>
        <taxon>Arundineae</taxon>
        <taxon>Arundo</taxon>
    </lineage>
</organism>
<reference evidence="1" key="1">
    <citation type="submission" date="2014-09" db="EMBL/GenBank/DDBJ databases">
        <authorList>
            <person name="Magalhaes I.L.F."/>
            <person name="Oliveira U."/>
            <person name="Santos F.R."/>
            <person name="Vidigal T.H.D.A."/>
            <person name="Brescovit A.D."/>
            <person name="Santos A.J."/>
        </authorList>
    </citation>
    <scope>NUCLEOTIDE SEQUENCE</scope>
    <source>
        <tissue evidence="1">Shoot tissue taken approximately 20 cm above the soil surface</tissue>
    </source>
</reference>
<dbReference type="EMBL" id="GBRH01186244">
    <property type="protein sequence ID" value="JAE11652.1"/>
    <property type="molecule type" value="Transcribed_RNA"/>
</dbReference>
<name>A0A0A9FH62_ARUDO</name>